<organism evidence="2 3">
    <name type="scientific">Candidatus Enterococcus myersii</name>
    <dbReference type="NCBI Taxonomy" id="2815322"/>
    <lineage>
        <taxon>Bacteria</taxon>
        <taxon>Bacillati</taxon>
        <taxon>Bacillota</taxon>
        <taxon>Bacilli</taxon>
        <taxon>Lactobacillales</taxon>
        <taxon>Enterococcaceae</taxon>
        <taxon>Enterococcus</taxon>
    </lineage>
</organism>
<dbReference type="SUPFAM" id="SSF55136">
    <property type="entry name" value="Probable bacterial effector-binding domain"/>
    <property type="match status" value="1"/>
</dbReference>
<dbReference type="InterPro" id="IPR011256">
    <property type="entry name" value="Reg_factor_effector_dom_sf"/>
</dbReference>
<dbReference type="InterPro" id="IPR029442">
    <property type="entry name" value="GyrI-like"/>
</dbReference>
<dbReference type="Proteomes" id="UP000664256">
    <property type="component" value="Unassembled WGS sequence"/>
</dbReference>
<name>A0ABS3H613_9ENTE</name>
<dbReference type="Pfam" id="PF06445">
    <property type="entry name" value="GyrI-like"/>
    <property type="match status" value="1"/>
</dbReference>
<dbReference type="SMART" id="SM00871">
    <property type="entry name" value="AraC_E_bind"/>
    <property type="match status" value="1"/>
</dbReference>
<keyword evidence="3" id="KW-1185">Reference proteome</keyword>
<reference evidence="2 3" key="1">
    <citation type="submission" date="2021-03" db="EMBL/GenBank/DDBJ databases">
        <title>Enterococcal diversity collection.</title>
        <authorList>
            <person name="Gilmore M.S."/>
            <person name="Schwartzman J."/>
            <person name="Van Tyne D."/>
            <person name="Martin M."/>
            <person name="Earl A.M."/>
            <person name="Manson A.L."/>
            <person name="Straub T."/>
            <person name="Salamzade R."/>
            <person name="Saavedra J."/>
            <person name="Lebreton F."/>
            <person name="Prichula J."/>
            <person name="Schaufler K."/>
            <person name="Gaca A."/>
            <person name="Sgardioli B."/>
            <person name="Wagenaar J."/>
            <person name="Strong T."/>
        </authorList>
    </citation>
    <scope>NUCLEOTIDE SEQUENCE [LARGE SCALE GENOMIC DNA]</scope>
    <source>
        <strain evidence="2 3">MJM12</strain>
    </source>
</reference>
<evidence type="ECO:0000313" key="3">
    <source>
        <dbReference type="Proteomes" id="UP000664256"/>
    </source>
</evidence>
<comment type="caution">
    <text evidence="2">The sequence shown here is derived from an EMBL/GenBank/DDBJ whole genome shotgun (WGS) entry which is preliminary data.</text>
</comment>
<gene>
    <name evidence="2" type="ORF">JZO76_05035</name>
</gene>
<accession>A0ABS3H613</accession>
<dbReference type="EMBL" id="JAFLVT010000007">
    <property type="protein sequence ID" value="MBO0448896.1"/>
    <property type="molecule type" value="Genomic_DNA"/>
</dbReference>
<proteinExistence type="predicted"/>
<feature type="domain" description="AraC effector-binding" evidence="1">
    <location>
        <begin position="4"/>
        <end position="158"/>
    </location>
</feature>
<dbReference type="InterPro" id="IPR010499">
    <property type="entry name" value="AraC_E-bd"/>
</dbReference>
<dbReference type="RefSeq" id="WP_206903099.1">
    <property type="nucleotide sequence ID" value="NZ_JAFLVT010000007.1"/>
</dbReference>
<dbReference type="Gene3D" id="3.20.80.10">
    <property type="entry name" value="Regulatory factor, effector binding domain"/>
    <property type="match status" value="1"/>
</dbReference>
<protein>
    <submittedName>
        <fullName evidence="2">GyrI-like domain-containing protein</fullName>
    </submittedName>
</protein>
<sequence length="164" mass="18400">MELGEIRRVSLPAFTVIGKEGKGLAAEGSSWVPLLWDGVNEHFEEIAANVLVEPEEIHLWGLMSDQSEWLYPWSEIGRYLAGMAVPNDTKVPLGWQKWEMPALEYFVIKTNEANLADMTEKMLVEILPQNNVTLTAAIQEHYLPDFAPGEVELYFPISAVVSAI</sequence>
<evidence type="ECO:0000313" key="2">
    <source>
        <dbReference type="EMBL" id="MBO0448896.1"/>
    </source>
</evidence>
<evidence type="ECO:0000259" key="1">
    <source>
        <dbReference type="SMART" id="SM00871"/>
    </source>
</evidence>